<comment type="caution">
    <text evidence="2">The sequence shown here is derived from an EMBL/GenBank/DDBJ whole genome shotgun (WGS) entry which is preliminary data.</text>
</comment>
<protein>
    <submittedName>
        <fullName evidence="2">VOC family protein</fullName>
    </submittedName>
</protein>
<reference evidence="3" key="1">
    <citation type="journal article" date="2019" name="Int. J. Syst. Evol. Microbiol.">
        <title>The Global Catalogue of Microorganisms (GCM) 10K type strain sequencing project: providing services to taxonomists for standard genome sequencing and annotation.</title>
        <authorList>
            <consortium name="The Broad Institute Genomics Platform"/>
            <consortium name="The Broad Institute Genome Sequencing Center for Infectious Disease"/>
            <person name="Wu L."/>
            <person name="Ma J."/>
        </authorList>
    </citation>
    <scope>NUCLEOTIDE SEQUENCE [LARGE SCALE GENOMIC DNA]</scope>
    <source>
        <strain evidence="3">IBRC 10765</strain>
    </source>
</reference>
<feature type="domain" description="VOC" evidence="1">
    <location>
        <begin position="5"/>
        <end position="127"/>
    </location>
</feature>
<dbReference type="Pfam" id="PF18029">
    <property type="entry name" value="Glyoxalase_6"/>
    <property type="match status" value="1"/>
</dbReference>
<gene>
    <name evidence="2" type="ORF">ACFOOG_05290</name>
</gene>
<evidence type="ECO:0000259" key="1">
    <source>
        <dbReference type="PROSITE" id="PS51819"/>
    </source>
</evidence>
<dbReference type="EMBL" id="JBHRYR010000002">
    <property type="protein sequence ID" value="MFC3852245.1"/>
    <property type="molecule type" value="Genomic_DNA"/>
</dbReference>
<dbReference type="SUPFAM" id="SSF54593">
    <property type="entry name" value="Glyoxalase/Bleomycin resistance protein/Dihydroxybiphenyl dioxygenase"/>
    <property type="match status" value="1"/>
</dbReference>
<name>A0ABV7ZVK4_9GAMM</name>
<keyword evidence="3" id="KW-1185">Reference proteome</keyword>
<dbReference type="InterPro" id="IPR029068">
    <property type="entry name" value="Glyas_Bleomycin-R_OHBP_Dase"/>
</dbReference>
<dbReference type="PROSITE" id="PS51819">
    <property type="entry name" value="VOC"/>
    <property type="match status" value="1"/>
</dbReference>
<dbReference type="InterPro" id="IPR037523">
    <property type="entry name" value="VOC_core"/>
</dbReference>
<evidence type="ECO:0000313" key="2">
    <source>
        <dbReference type="EMBL" id="MFC3852245.1"/>
    </source>
</evidence>
<evidence type="ECO:0000313" key="3">
    <source>
        <dbReference type="Proteomes" id="UP001595617"/>
    </source>
</evidence>
<sequence length="127" mass="13932">MKQVTMTTVNISIDVPDLDAGVAFYCGVFGWVEKSRPFPEMAVIDGNNVTICMHGKPSGTKPTPAETTRSYNRHWTPVHLDLHVSDFDSTLARAVEEGAVVEQQYQEPKQVAFCADPFGNGFCIIGP</sequence>
<dbReference type="PANTHER" id="PTHR34109">
    <property type="entry name" value="BNAUNNG04460D PROTEIN-RELATED"/>
    <property type="match status" value="1"/>
</dbReference>
<dbReference type="InterPro" id="IPR041581">
    <property type="entry name" value="Glyoxalase_6"/>
</dbReference>
<proteinExistence type="predicted"/>
<dbReference type="Proteomes" id="UP001595617">
    <property type="component" value="Unassembled WGS sequence"/>
</dbReference>
<dbReference type="Gene3D" id="3.10.180.10">
    <property type="entry name" value="2,3-Dihydroxybiphenyl 1,2-Dioxygenase, domain 1"/>
    <property type="match status" value="1"/>
</dbReference>
<organism evidence="2 3">
    <name type="scientific">Saccharospirillum mangrovi</name>
    <dbReference type="NCBI Taxonomy" id="2161747"/>
    <lineage>
        <taxon>Bacteria</taxon>
        <taxon>Pseudomonadati</taxon>
        <taxon>Pseudomonadota</taxon>
        <taxon>Gammaproteobacteria</taxon>
        <taxon>Oceanospirillales</taxon>
        <taxon>Saccharospirillaceae</taxon>
        <taxon>Saccharospirillum</taxon>
    </lineage>
</organism>
<dbReference type="PANTHER" id="PTHR34109:SF1">
    <property type="entry name" value="VOC DOMAIN-CONTAINING PROTEIN"/>
    <property type="match status" value="1"/>
</dbReference>
<accession>A0ABV7ZVK4</accession>
<dbReference type="RefSeq" id="WP_380694184.1">
    <property type="nucleotide sequence ID" value="NZ_JBHRYR010000002.1"/>
</dbReference>